<dbReference type="AlphaFoldDB" id="A0AAN9I1N9"/>
<evidence type="ECO:0000313" key="2">
    <source>
        <dbReference type="EMBL" id="KAK7260395.1"/>
    </source>
</evidence>
<evidence type="ECO:0000256" key="1">
    <source>
        <dbReference type="SAM" id="MobiDB-lite"/>
    </source>
</evidence>
<dbReference type="Proteomes" id="UP001372338">
    <property type="component" value="Unassembled WGS sequence"/>
</dbReference>
<protein>
    <recommendedName>
        <fullName evidence="4">DUF4283 domain-containing protein</fullName>
    </recommendedName>
</protein>
<feature type="compositionally biased region" description="Basic residues" evidence="1">
    <location>
        <begin position="35"/>
        <end position="47"/>
    </location>
</feature>
<keyword evidence="3" id="KW-1185">Reference proteome</keyword>
<feature type="compositionally biased region" description="Polar residues" evidence="1">
    <location>
        <begin position="18"/>
        <end position="28"/>
    </location>
</feature>
<comment type="caution">
    <text evidence="2">The sequence shown here is derived from an EMBL/GenBank/DDBJ whole genome shotgun (WGS) entry which is preliminary data.</text>
</comment>
<name>A0AAN9I1N9_CROPI</name>
<sequence length="274" mass="31960">MRGRESCESACKEQRQRQVWWQSSPKGTEQSKERRSYKKTKHGGRSIHTKELDRFGKRFGFVRFFKHNDIPRIQNKLKDFWIGSYKLIINRPRFQREANNKGLTREWNEQHHLNETDELMLKLNQTDKNKLQGAWRKPLISKEVMGHLDESNNSQVVEVHCQQEDLFKTKERLSWVSCYGVPIHAWPNSSMSQVFSLVGSLVTLDLNTSKRKRLDVARGLIIAMKSFSRIDTVLKVKIGTNVYDICFMKESIGDTPLKIDDDRSEGVVESSSDE</sequence>
<proteinExistence type="predicted"/>
<feature type="region of interest" description="Disordered" evidence="1">
    <location>
        <begin position="18"/>
        <end position="47"/>
    </location>
</feature>
<gene>
    <name evidence="2" type="ORF">RIF29_26401</name>
</gene>
<dbReference type="EMBL" id="JAYWIO010000005">
    <property type="protein sequence ID" value="KAK7260395.1"/>
    <property type="molecule type" value="Genomic_DNA"/>
</dbReference>
<evidence type="ECO:0008006" key="4">
    <source>
        <dbReference type="Google" id="ProtNLM"/>
    </source>
</evidence>
<reference evidence="2 3" key="1">
    <citation type="submission" date="2024-01" db="EMBL/GenBank/DDBJ databases">
        <title>The genomes of 5 underutilized Papilionoideae crops provide insights into root nodulation and disease resistanc.</title>
        <authorList>
            <person name="Yuan L."/>
        </authorList>
    </citation>
    <scope>NUCLEOTIDE SEQUENCE [LARGE SCALE GENOMIC DNA]</scope>
    <source>
        <strain evidence="2">ZHUSHIDOU_FW_LH</strain>
        <tissue evidence="2">Leaf</tissue>
    </source>
</reference>
<organism evidence="2 3">
    <name type="scientific">Crotalaria pallida</name>
    <name type="common">Smooth rattlebox</name>
    <name type="synonym">Crotalaria striata</name>
    <dbReference type="NCBI Taxonomy" id="3830"/>
    <lineage>
        <taxon>Eukaryota</taxon>
        <taxon>Viridiplantae</taxon>
        <taxon>Streptophyta</taxon>
        <taxon>Embryophyta</taxon>
        <taxon>Tracheophyta</taxon>
        <taxon>Spermatophyta</taxon>
        <taxon>Magnoliopsida</taxon>
        <taxon>eudicotyledons</taxon>
        <taxon>Gunneridae</taxon>
        <taxon>Pentapetalae</taxon>
        <taxon>rosids</taxon>
        <taxon>fabids</taxon>
        <taxon>Fabales</taxon>
        <taxon>Fabaceae</taxon>
        <taxon>Papilionoideae</taxon>
        <taxon>50 kb inversion clade</taxon>
        <taxon>genistoids sensu lato</taxon>
        <taxon>core genistoids</taxon>
        <taxon>Crotalarieae</taxon>
        <taxon>Crotalaria</taxon>
    </lineage>
</organism>
<accession>A0AAN9I1N9</accession>
<evidence type="ECO:0000313" key="3">
    <source>
        <dbReference type="Proteomes" id="UP001372338"/>
    </source>
</evidence>